<reference evidence="13" key="1">
    <citation type="journal article" date="2013" name="G3 (Bethesda)">
        <title>Comparative genomics of a plant-pathogenic fungus, Pyrenophora tritici-repentis, reveals transduplication and the impact of repeat elements on pathogenicity and population divergence.</title>
        <authorList>
            <person name="Manning V.A."/>
            <person name="Pandelova I."/>
            <person name="Dhillon B."/>
            <person name="Wilhelm L.J."/>
            <person name="Goodwin S.B."/>
            <person name="Berlin A.M."/>
            <person name="Figueroa M."/>
            <person name="Freitag M."/>
            <person name="Hane J.K."/>
            <person name="Henrissat B."/>
            <person name="Holman W.H."/>
            <person name="Kodira C.D."/>
            <person name="Martin J."/>
            <person name="Oliver R.P."/>
            <person name="Robbertse B."/>
            <person name="Schackwitz W."/>
            <person name="Schwartz D.C."/>
            <person name="Spatafora J.W."/>
            <person name="Turgeon B.G."/>
            <person name="Yandava C."/>
            <person name="Young S."/>
            <person name="Zhou S."/>
            <person name="Zeng Q."/>
            <person name="Grigoriev I.V."/>
            <person name="Ma L.-J."/>
            <person name="Ciuffetti L.M."/>
        </authorList>
    </citation>
    <scope>NUCLEOTIDE SEQUENCE [LARGE SCALE GENOMIC DNA]</scope>
    <source>
        <strain evidence="13">Pt-1C-BFP</strain>
    </source>
</reference>
<keyword evidence="8" id="KW-0496">Mitochondrion</keyword>
<evidence type="ECO:0000256" key="10">
    <source>
        <dbReference type="PROSITE-ProRule" id="PRU00282"/>
    </source>
</evidence>
<proteinExistence type="inferred from homology"/>
<dbReference type="InterPro" id="IPR018108">
    <property type="entry name" value="MCP_transmembrane"/>
</dbReference>
<keyword evidence="5" id="KW-0677">Repeat</keyword>
<dbReference type="Pfam" id="PF00153">
    <property type="entry name" value="Mito_carr"/>
    <property type="match status" value="2"/>
</dbReference>
<evidence type="ECO:0000256" key="7">
    <source>
        <dbReference type="ARBA" id="ARBA00022989"/>
    </source>
</evidence>
<dbReference type="InterPro" id="IPR023395">
    <property type="entry name" value="MCP_dom_sf"/>
</dbReference>
<evidence type="ECO:0000313" key="12">
    <source>
        <dbReference type="EMBL" id="EDU44807.1"/>
    </source>
</evidence>
<dbReference type="InParanoid" id="B2WP47"/>
<evidence type="ECO:0000256" key="5">
    <source>
        <dbReference type="ARBA" id="ARBA00022737"/>
    </source>
</evidence>
<dbReference type="InterPro" id="IPR050567">
    <property type="entry name" value="Mitochondrial_Carrier"/>
</dbReference>
<evidence type="ECO:0000256" key="6">
    <source>
        <dbReference type="ARBA" id="ARBA00022792"/>
    </source>
</evidence>
<feature type="repeat" description="Solcar" evidence="10">
    <location>
        <begin position="70"/>
        <end position="161"/>
    </location>
</feature>
<keyword evidence="7" id="KW-1133">Transmembrane helix</keyword>
<dbReference type="HOGENOM" id="CLU_015166_16_3_1"/>
<comment type="subcellular location">
    <subcellularLocation>
        <location evidence="1">Mitochondrion membrane</location>
        <topology evidence="1">Multi-pass membrane protein</topology>
    </subcellularLocation>
</comment>
<dbReference type="PROSITE" id="PS50920">
    <property type="entry name" value="SOLCAR"/>
    <property type="match status" value="2"/>
</dbReference>
<feature type="repeat" description="Solcar" evidence="10">
    <location>
        <begin position="181"/>
        <end position="272"/>
    </location>
</feature>
<evidence type="ECO:0000256" key="9">
    <source>
        <dbReference type="ARBA" id="ARBA00023136"/>
    </source>
</evidence>
<evidence type="ECO:0000256" key="3">
    <source>
        <dbReference type="ARBA" id="ARBA00022448"/>
    </source>
</evidence>
<evidence type="ECO:0000256" key="1">
    <source>
        <dbReference type="ARBA" id="ARBA00004225"/>
    </source>
</evidence>
<dbReference type="eggNOG" id="KOG0758">
    <property type="taxonomic scope" value="Eukaryota"/>
</dbReference>
<dbReference type="PANTHER" id="PTHR45624:SF31">
    <property type="entry name" value="MITOCHONDRIAL ORNITHINE TRANSPORTER 1"/>
    <property type="match status" value="1"/>
</dbReference>
<dbReference type="AlphaFoldDB" id="B2WP47"/>
<evidence type="ECO:0000256" key="8">
    <source>
        <dbReference type="ARBA" id="ARBA00023128"/>
    </source>
</evidence>
<organism evidence="12 13">
    <name type="scientific">Pyrenophora tritici-repentis (strain Pt-1C-BFP)</name>
    <name type="common">Wheat tan spot fungus</name>
    <name type="synonym">Drechslera tritici-repentis</name>
    <dbReference type="NCBI Taxonomy" id="426418"/>
    <lineage>
        <taxon>Eukaryota</taxon>
        <taxon>Fungi</taxon>
        <taxon>Dikarya</taxon>
        <taxon>Ascomycota</taxon>
        <taxon>Pezizomycotina</taxon>
        <taxon>Dothideomycetes</taxon>
        <taxon>Pleosporomycetidae</taxon>
        <taxon>Pleosporales</taxon>
        <taxon>Pleosporineae</taxon>
        <taxon>Pleosporaceae</taxon>
        <taxon>Pyrenophora</taxon>
    </lineage>
</organism>
<name>B2WP47_PYRTR</name>
<keyword evidence="9 10" id="KW-0472">Membrane</keyword>
<keyword evidence="4 10" id="KW-0812">Transmembrane</keyword>
<dbReference type="GO" id="GO:0000064">
    <property type="term" value="F:L-ornithine transmembrane transporter activity"/>
    <property type="evidence" value="ECO:0007669"/>
    <property type="project" value="TreeGrafter"/>
</dbReference>
<evidence type="ECO:0000256" key="11">
    <source>
        <dbReference type="RuleBase" id="RU000488"/>
    </source>
</evidence>
<dbReference type="GO" id="GO:0031966">
    <property type="term" value="C:mitochondrial membrane"/>
    <property type="evidence" value="ECO:0007669"/>
    <property type="project" value="UniProtKB-SubCell"/>
</dbReference>
<evidence type="ECO:0000256" key="2">
    <source>
        <dbReference type="ARBA" id="ARBA00006375"/>
    </source>
</evidence>
<gene>
    <name evidence="12" type="ORF">PTRG_11757</name>
</gene>
<dbReference type="GO" id="GO:1990575">
    <property type="term" value="P:mitochondrial L-ornithine transmembrane transport"/>
    <property type="evidence" value="ECO:0007669"/>
    <property type="project" value="TreeGrafter"/>
</dbReference>
<dbReference type="Proteomes" id="UP000001471">
    <property type="component" value="Unassembled WGS sequence"/>
</dbReference>
<dbReference type="PANTHER" id="PTHR45624">
    <property type="entry name" value="MITOCHONDRIAL BASIC AMINO ACIDS TRANSPORTER-RELATED"/>
    <property type="match status" value="1"/>
</dbReference>
<sequence length="274" mass="29891">MTAQPVEYVIINSGTSSALSVDGNITGCYCFVAGAAGMSVEYPFDTVKFRLAQKILEADTEGAVFKSDFIVLRNVVLCGAASGAITSFLLNPIEMIKCNMQVLPETQAGIQLQRRGTRTTIEEIYCRYGMSGFWSGQIAIIIREAGGTAAWFGSYEGVKRSLQRITPQTIEGQLESLAGAKAAWQQVMAGACAGMGYTFSVYPADTVKSYMQTAHCFSQSQYSPSLRFLDVTSHLWQQFGLRGLYRGCSITIVKSAFGSALIFSVYERISKLLR</sequence>
<protein>
    <submittedName>
        <fullName evidence="12">Amino-acid transporter arg-13</fullName>
    </submittedName>
</protein>
<dbReference type="SUPFAM" id="SSF103506">
    <property type="entry name" value="Mitochondrial carrier"/>
    <property type="match status" value="1"/>
</dbReference>
<keyword evidence="3 11" id="KW-0813">Transport</keyword>
<comment type="similarity">
    <text evidence="2 11">Belongs to the mitochondrial carrier (TC 2.A.29) family.</text>
</comment>
<dbReference type="STRING" id="426418.B2WP47"/>
<dbReference type="EMBL" id="DS231633">
    <property type="protein sequence ID" value="EDU44807.1"/>
    <property type="molecule type" value="Genomic_DNA"/>
</dbReference>
<evidence type="ECO:0000256" key="4">
    <source>
        <dbReference type="ARBA" id="ARBA00022692"/>
    </source>
</evidence>
<evidence type="ECO:0000313" key="13">
    <source>
        <dbReference type="Proteomes" id="UP000001471"/>
    </source>
</evidence>
<keyword evidence="6" id="KW-0999">Mitochondrion inner membrane</keyword>
<accession>B2WP47</accession>
<dbReference type="Gene3D" id="1.50.40.10">
    <property type="entry name" value="Mitochondrial carrier domain"/>
    <property type="match status" value="1"/>
</dbReference>